<dbReference type="CDD" id="cd00009">
    <property type="entry name" value="AAA"/>
    <property type="match status" value="1"/>
</dbReference>
<evidence type="ECO:0000256" key="1">
    <source>
        <dbReference type="ARBA" id="ARBA00008059"/>
    </source>
</evidence>
<organism evidence="3 4">
    <name type="scientific">Paraburkholderia susongensis</name>
    <dbReference type="NCBI Taxonomy" id="1515439"/>
    <lineage>
        <taxon>Bacteria</taxon>
        <taxon>Pseudomonadati</taxon>
        <taxon>Pseudomonadota</taxon>
        <taxon>Betaproteobacteria</taxon>
        <taxon>Burkholderiales</taxon>
        <taxon>Burkholderiaceae</taxon>
        <taxon>Paraburkholderia</taxon>
    </lineage>
</organism>
<sequence length="379" mass="42581">MNAPAHDNGRLALMLNELRLPTIGRLWPEFAERSDKEGWPAARLLGALLEHELAERAQRRIERHRSESHLNPTKTLATFDFGMVPMVSKAHVTTLASGESWLEKGATILLFGPPGAGKSHLGAAIGHALIDSGYRVLFMRTSELVQKLQAARQSLQLPSALTKLDRFDLIILDDLSYARKDQAETSVLFELIAEGYERKSLLITANQPFSGWNDVFFDPGMTVAAIDRLVHHSTIFELNVESYRRRKASDKQSARRRQLPSDNYTRRPAKIIGADRPYRLTLSRLRLRLCPKLYRLETTFDNARDFLDASGAEESAMPNLLCTLCTSLGFEFTICDLSCMCSQRPLVELSLVEGISMDHGYQLGEIEQENQHTNAKASN</sequence>
<dbReference type="PANTHER" id="PTHR30050">
    <property type="entry name" value="CHROMOSOMAL REPLICATION INITIATOR PROTEIN DNAA"/>
    <property type="match status" value="1"/>
</dbReference>
<dbReference type="AlphaFoldDB" id="A0A1X7M6X1"/>
<dbReference type="InterPro" id="IPR027417">
    <property type="entry name" value="P-loop_NTPase"/>
</dbReference>
<dbReference type="InterPro" id="IPR002611">
    <property type="entry name" value="IstB_ATP-bd"/>
</dbReference>
<accession>A0A1X7M6X1</accession>
<proteinExistence type="inferred from homology"/>
<reference evidence="4" key="1">
    <citation type="submission" date="2017-04" db="EMBL/GenBank/DDBJ databases">
        <authorList>
            <person name="Varghese N."/>
            <person name="Submissions S."/>
        </authorList>
    </citation>
    <scope>NUCLEOTIDE SEQUENCE [LARGE SCALE GENOMIC DNA]</scope>
    <source>
        <strain evidence="4">LMG 29540</strain>
    </source>
</reference>
<name>A0A1X7M6X1_9BURK</name>
<protein>
    <submittedName>
        <fullName evidence="3">DNA replication protein DnaC</fullName>
    </submittedName>
</protein>
<dbReference type="SMART" id="SM00382">
    <property type="entry name" value="AAA"/>
    <property type="match status" value="1"/>
</dbReference>
<dbReference type="SUPFAM" id="SSF52540">
    <property type="entry name" value="P-loop containing nucleoside triphosphate hydrolases"/>
    <property type="match status" value="1"/>
</dbReference>
<dbReference type="Proteomes" id="UP000193228">
    <property type="component" value="Unassembled WGS sequence"/>
</dbReference>
<comment type="similarity">
    <text evidence="1">Belongs to the IS21/IS1162 putative ATP-binding protein family.</text>
</comment>
<dbReference type="PANTHER" id="PTHR30050:SF4">
    <property type="entry name" value="ATP-BINDING PROTEIN RV3427C IN INSERTION SEQUENCE-RELATED"/>
    <property type="match status" value="1"/>
</dbReference>
<feature type="domain" description="AAA+ ATPase" evidence="2">
    <location>
        <begin position="104"/>
        <end position="236"/>
    </location>
</feature>
<dbReference type="EMBL" id="FXAT01000020">
    <property type="protein sequence ID" value="SMG61202.1"/>
    <property type="molecule type" value="Genomic_DNA"/>
</dbReference>
<evidence type="ECO:0000313" key="4">
    <source>
        <dbReference type="Proteomes" id="UP000193228"/>
    </source>
</evidence>
<dbReference type="STRING" id="1515439.SAMN06265784_12023"/>
<dbReference type="Pfam" id="PF01695">
    <property type="entry name" value="IstB_IS21"/>
    <property type="match status" value="1"/>
</dbReference>
<keyword evidence="4" id="KW-1185">Reference proteome</keyword>
<gene>
    <name evidence="3" type="ORF">SAMN06265784_12023</name>
</gene>
<dbReference type="GO" id="GO:0005524">
    <property type="term" value="F:ATP binding"/>
    <property type="evidence" value="ECO:0007669"/>
    <property type="project" value="InterPro"/>
</dbReference>
<dbReference type="InterPro" id="IPR047661">
    <property type="entry name" value="IstB"/>
</dbReference>
<evidence type="ECO:0000313" key="3">
    <source>
        <dbReference type="EMBL" id="SMG61202.1"/>
    </source>
</evidence>
<dbReference type="GO" id="GO:0006260">
    <property type="term" value="P:DNA replication"/>
    <property type="evidence" value="ECO:0007669"/>
    <property type="project" value="TreeGrafter"/>
</dbReference>
<dbReference type="NCBIfam" id="NF006038">
    <property type="entry name" value="PRK08181.1"/>
    <property type="match status" value="1"/>
</dbReference>
<evidence type="ECO:0000259" key="2">
    <source>
        <dbReference type="SMART" id="SM00382"/>
    </source>
</evidence>
<dbReference type="Gene3D" id="3.40.50.300">
    <property type="entry name" value="P-loop containing nucleotide triphosphate hydrolases"/>
    <property type="match status" value="1"/>
</dbReference>
<dbReference type="NCBIfam" id="NF038214">
    <property type="entry name" value="IS21_help_AAA"/>
    <property type="match status" value="1"/>
</dbReference>
<dbReference type="InterPro" id="IPR003593">
    <property type="entry name" value="AAA+_ATPase"/>
</dbReference>